<feature type="chain" id="PRO_5043371038" evidence="1">
    <location>
        <begin position="26"/>
        <end position="127"/>
    </location>
</feature>
<evidence type="ECO:0000256" key="1">
    <source>
        <dbReference type="SAM" id="SignalP"/>
    </source>
</evidence>
<keyword evidence="3" id="KW-1185">Reference proteome</keyword>
<name>A0AAV2EAZ2_9ROSI</name>
<dbReference type="Proteomes" id="UP001497516">
    <property type="component" value="Chromosome 4"/>
</dbReference>
<keyword evidence="1" id="KW-0732">Signal</keyword>
<feature type="signal peptide" evidence="1">
    <location>
        <begin position="1"/>
        <end position="25"/>
    </location>
</feature>
<dbReference type="EMBL" id="OZ034817">
    <property type="protein sequence ID" value="CAL1383055.1"/>
    <property type="molecule type" value="Genomic_DNA"/>
</dbReference>
<evidence type="ECO:0000313" key="3">
    <source>
        <dbReference type="Proteomes" id="UP001497516"/>
    </source>
</evidence>
<evidence type="ECO:0000313" key="2">
    <source>
        <dbReference type="EMBL" id="CAL1383055.1"/>
    </source>
</evidence>
<proteinExistence type="predicted"/>
<gene>
    <name evidence="2" type="ORF">LTRI10_LOCUS24348</name>
</gene>
<reference evidence="2 3" key="1">
    <citation type="submission" date="2024-04" db="EMBL/GenBank/DDBJ databases">
        <authorList>
            <person name="Fracassetti M."/>
        </authorList>
    </citation>
    <scope>NUCLEOTIDE SEQUENCE [LARGE SCALE GENOMIC DNA]</scope>
</reference>
<protein>
    <submittedName>
        <fullName evidence="2">Uncharacterized protein</fullName>
    </submittedName>
</protein>
<accession>A0AAV2EAZ2</accession>
<dbReference type="AlphaFoldDB" id="A0AAV2EAZ2"/>
<sequence length="127" mass="13559">MAAISFSNFIVAAAITIALLQGWLAAAAGYPAVTCNGRKYGNLDVNYAAAVDQAMADMVENTVPGESHHAQFPKAEPVVFGRSGCARDCQTSLDIARGYLRLNCAYRVVAYVDMGDGTFMGYSDTDY</sequence>
<organism evidence="2 3">
    <name type="scientific">Linum trigynum</name>
    <dbReference type="NCBI Taxonomy" id="586398"/>
    <lineage>
        <taxon>Eukaryota</taxon>
        <taxon>Viridiplantae</taxon>
        <taxon>Streptophyta</taxon>
        <taxon>Embryophyta</taxon>
        <taxon>Tracheophyta</taxon>
        <taxon>Spermatophyta</taxon>
        <taxon>Magnoliopsida</taxon>
        <taxon>eudicotyledons</taxon>
        <taxon>Gunneridae</taxon>
        <taxon>Pentapetalae</taxon>
        <taxon>rosids</taxon>
        <taxon>fabids</taxon>
        <taxon>Malpighiales</taxon>
        <taxon>Linaceae</taxon>
        <taxon>Linum</taxon>
    </lineage>
</organism>